<dbReference type="PANTHER" id="PTHR43139">
    <property type="entry name" value="SI:DKEY-122A22.2"/>
    <property type="match status" value="1"/>
</dbReference>
<dbReference type="SUPFAM" id="SSF53474">
    <property type="entry name" value="alpha/beta-Hydrolases"/>
    <property type="match status" value="1"/>
</dbReference>
<reference evidence="2 3" key="1">
    <citation type="journal article" date="2020" name="Nat. Food">
        <title>A phased Vanilla planifolia genome enables genetic improvement of flavour and production.</title>
        <authorList>
            <person name="Hasing T."/>
            <person name="Tang H."/>
            <person name="Brym M."/>
            <person name="Khazi F."/>
            <person name="Huang T."/>
            <person name="Chambers A.H."/>
        </authorList>
    </citation>
    <scope>NUCLEOTIDE SEQUENCE [LARGE SCALE GENOMIC DNA]</scope>
    <source>
        <tissue evidence="2">Leaf</tissue>
    </source>
</reference>
<keyword evidence="3" id="KW-1185">Reference proteome</keyword>
<evidence type="ECO:0000313" key="3">
    <source>
        <dbReference type="Proteomes" id="UP000636800"/>
    </source>
</evidence>
<dbReference type="OrthoDB" id="1870641at2759"/>
<dbReference type="PANTHER" id="PTHR43139:SF59">
    <property type="entry name" value="ALPHA_BETA-HYDROLASES SUPERFAMILY PROTEIN"/>
    <property type="match status" value="1"/>
</dbReference>
<protein>
    <recommendedName>
        <fullName evidence="1">AB hydrolase-1 domain-containing protein</fullName>
    </recommendedName>
</protein>
<dbReference type="InterPro" id="IPR029058">
    <property type="entry name" value="AB_hydrolase_fold"/>
</dbReference>
<name>A0A835VDP5_VANPL</name>
<comment type="caution">
    <text evidence="2">The sequence shown here is derived from an EMBL/GenBank/DDBJ whole genome shotgun (WGS) entry which is preliminary data.</text>
</comment>
<dbReference type="AlphaFoldDB" id="A0A835VDP5"/>
<evidence type="ECO:0000313" key="2">
    <source>
        <dbReference type="EMBL" id="KAG0492596.1"/>
    </source>
</evidence>
<dbReference type="InterPro" id="IPR052370">
    <property type="entry name" value="Meta-cleavage_hydrolase"/>
</dbReference>
<organism evidence="2 3">
    <name type="scientific">Vanilla planifolia</name>
    <name type="common">Vanilla</name>
    <dbReference type="NCBI Taxonomy" id="51239"/>
    <lineage>
        <taxon>Eukaryota</taxon>
        <taxon>Viridiplantae</taxon>
        <taxon>Streptophyta</taxon>
        <taxon>Embryophyta</taxon>
        <taxon>Tracheophyta</taxon>
        <taxon>Spermatophyta</taxon>
        <taxon>Magnoliopsida</taxon>
        <taxon>Liliopsida</taxon>
        <taxon>Asparagales</taxon>
        <taxon>Orchidaceae</taxon>
        <taxon>Vanilloideae</taxon>
        <taxon>Vanilleae</taxon>
        <taxon>Vanilla</taxon>
    </lineage>
</organism>
<sequence>MISALPPPPCLSSTAYRDWCYSRSFFSAGLRSSNVDLDDGRTTVHCWVPRSPDPDSRPSVLLIHGFGANATWQWDAYVRPLLSAGFDLYIPDLLFFGGSYTVRSERDESFQAECIMAAMKALKIRRLKAVVGVSYGGFVGFRIAALFPAAVERVVLICAGVCLEEKDLKEGMFVVDNPAEAANILLPQTPEMLRRLIPNPDNMGEQDQVFPLELGHRLSRLLEKSQLVVIKNAGHAVNLEKSKELCKHLEAFVIDTSKEEEHSKCKKMINGQENNVKRRDFKPKNGPQFKGKVSTLILYVELGLGLNNKRVE</sequence>
<dbReference type="Gene3D" id="3.40.50.1820">
    <property type="entry name" value="alpha/beta hydrolase"/>
    <property type="match status" value="2"/>
</dbReference>
<dbReference type="Pfam" id="PF00561">
    <property type="entry name" value="Abhydrolase_1"/>
    <property type="match status" value="1"/>
</dbReference>
<dbReference type="InterPro" id="IPR000073">
    <property type="entry name" value="AB_hydrolase_1"/>
</dbReference>
<gene>
    <name evidence="2" type="ORF">HPP92_005994</name>
</gene>
<accession>A0A835VDP5</accession>
<proteinExistence type="predicted"/>
<evidence type="ECO:0000259" key="1">
    <source>
        <dbReference type="Pfam" id="PF00561"/>
    </source>
</evidence>
<feature type="domain" description="AB hydrolase-1" evidence="1">
    <location>
        <begin position="58"/>
        <end position="162"/>
    </location>
</feature>
<dbReference type="Proteomes" id="UP000636800">
    <property type="component" value="Chromosome 2"/>
</dbReference>
<dbReference type="EMBL" id="JADCNL010000002">
    <property type="protein sequence ID" value="KAG0492596.1"/>
    <property type="molecule type" value="Genomic_DNA"/>
</dbReference>